<evidence type="ECO:0000256" key="6">
    <source>
        <dbReference type="ARBA" id="ARBA00030642"/>
    </source>
</evidence>
<evidence type="ECO:0000256" key="8">
    <source>
        <dbReference type="PROSITE-ProRule" id="PRU00278"/>
    </source>
</evidence>
<dbReference type="PANTHER" id="PTHR47245:SF2">
    <property type="entry name" value="PEPTIDYL-PROLYL CIS-TRANS ISOMERASE HP_0175-RELATED"/>
    <property type="match status" value="1"/>
</dbReference>
<evidence type="ECO:0000259" key="10">
    <source>
        <dbReference type="PROSITE" id="PS50198"/>
    </source>
</evidence>
<dbReference type="PROSITE" id="PS01096">
    <property type="entry name" value="PPIC_PPIASE_1"/>
    <property type="match status" value="1"/>
</dbReference>
<dbReference type="AlphaFoldDB" id="A0A7W9BJA8"/>
<evidence type="ECO:0000313" key="11">
    <source>
        <dbReference type="EMBL" id="MBB5721366.1"/>
    </source>
</evidence>
<keyword evidence="5 8" id="KW-0697">Rotamase</keyword>
<dbReference type="EMBL" id="JACIJM010000002">
    <property type="protein sequence ID" value="MBB5721366.1"/>
    <property type="molecule type" value="Genomic_DNA"/>
</dbReference>
<dbReference type="InterPro" id="IPR023058">
    <property type="entry name" value="PPIase_PpiC_CS"/>
</dbReference>
<feature type="signal peptide" evidence="9">
    <location>
        <begin position="1"/>
        <end position="23"/>
    </location>
</feature>
<comment type="similarity">
    <text evidence="2">Belongs to the PpiC/parvulin rotamase family.</text>
</comment>
<evidence type="ECO:0000256" key="3">
    <source>
        <dbReference type="ARBA" id="ARBA00013194"/>
    </source>
</evidence>
<organism evidence="11 12">
    <name type="scientific">Yoonia ponticola</name>
    <dbReference type="NCBI Taxonomy" id="1524255"/>
    <lineage>
        <taxon>Bacteria</taxon>
        <taxon>Pseudomonadati</taxon>
        <taxon>Pseudomonadota</taxon>
        <taxon>Alphaproteobacteria</taxon>
        <taxon>Rhodobacterales</taxon>
        <taxon>Paracoccaceae</taxon>
        <taxon>Yoonia</taxon>
    </lineage>
</organism>
<dbReference type="Proteomes" id="UP000535415">
    <property type="component" value="Unassembled WGS sequence"/>
</dbReference>
<proteinExistence type="inferred from homology"/>
<evidence type="ECO:0000256" key="9">
    <source>
        <dbReference type="SAM" id="SignalP"/>
    </source>
</evidence>
<dbReference type="RefSeq" id="WP_183526369.1">
    <property type="nucleotide sequence ID" value="NZ_JACIJM010000002.1"/>
</dbReference>
<dbReference type="PROSITE" id="PS50198">
    <property type="entry name" value="PPIC_PPIASE_2"/>
    <property type="match status" value="1"/>
</dbReference>
<feature type="chain" id="PRO_5030552583" description="Parvulin-like PPIase" evidence="9">
    <location>
        <begin position="24"/>
        <end position="282"/>
    </location>
</feature>
<evidence type="ECO:0000256" key="1">
    <source>
        <dbReference type="ARBA" id="ARBA00000971"/>
    </source>
</evidence>
<reference evidence="11 12" key="1">
    <citation type="submission" date="2020-08" db="EMBL/GenBank/DDBJ databases">
        <title>Genomic Encyclopedia of Type Strains, Phase IV (KMG-IV): sequencing the most valuable type-strain genomes for metagenomic binning, comparative biology and taxonomic classification.</title>
        <authorList>
            <person name="Goeker M."/>
        </authorList>
    </citation>
    <scope>NUCLEOTIDE SEQUENCE [LARGE SCALE GENOMIC DNA]</scope>
    <source>
        <strain evidence="11 12">DSM 101064</strain>
    </source>
</reference>
<dbReference type="SUPFAM" id="SSF109998">
    <property type="entry name" value="Triger factor/SurA peptide-binding domain-like"/>
    <property type="match status" value="1"/>
</dbReference>
<comment type="caution">
    <text evidence="11">The sequence shown here is derived from an EMBL/GenBank/DDBJ whole genome shotgun (WGS) entry which is preliminary data.</text>
</comment>
<evidence type="ECO:0000313" key="12">
    <source>
        <dbReference type="Proteomes" id="UP000535415"/>
    </source>
</evidence>
<dbReference type="InterPro" id="IPR050245">
    <property type="entry name" value="PrsA_foldase"/>
</dbReference>
<comment type="catalytic activity">
    <reaction evidence="1">
        <text>[protein]-peptidylproline (omega=180) = [protein]-peptidylproline (omega=0)</text>
        <dbReference type="Rhea" id="RHEA:16237"/>
        <dbReference type="Rhea" id="RHEA-COMP:10747"/>
        <dbReference type="Rhea" id="RHEA-COMP:10748"/>
        <dbReference type="ChEBI" id="CHEBI:83833"/>
        <dbReference type="ChEBI" id="CHEBI:83834"/>
        <dbReference type="EC" id="5.2.1.8"/>
    </reaction>
</comment>
<evidence type="ECO:0000256" key="4">
    <source>
        <dbReference type="ARBA" id="ARBA00018370"/>
    </source>
</evidence>
<dbReference type="GO" id="GO:0003755">
    <property type="term" value="F:peptidyl-prolyl cis-trans isomerase activity"/>
    <property type="evidence" value="ECO:0007669"/>
    <property type="project" value="UniProtKB-KW"/>
</dbReference>
<sequence>MMKHATFLGSAALIAVLAAPVAAQDTTAATVIATVGETEITLGEMIIARAQLPQQYQALAADVLFDGVLEQLIQQQLLSDAVTETPDRVEYALRNERRSLLAGEAIDMLSVEAMTDEALQTAYDSKYETGESETEYNAAHLLVETLEEAEAAKARIDEGEEFADVAKEVSTGPSAPNGGNLGWFGAGQMVTPFEDAVMNMEVGAVSDPVETQFGFHVIKLLESRVKEAPELEEVRSELMAEVQEAAIQARLAELTEAADIVLPEDGAFDPELLGDLSLLEPK</sequence>
<protein>
    <recommendedName>
        <fullName evidence="4">Parvulin-like PPIase</fullName>
        <ecNumber evidence="3">5.2.1.8</ecNumber>
    </recommendedName>
    <alternativeName>
        <fullName evidence="6">Peptidyl-prolyl cis-trans isomerase plp</fullName>
    </alternativeName>
    <alternativeName>
        <fullName evidence="7">Rotamase plp</fullName>
    </alternativeName>
</protein>
<evidence type="ECO:0000256" key="7">
    <source>
        <dbReference type="ARBA" id="ARBA00031484"/>
    </source>
</evidence>
<evidence type="ECO:0000256" key="2">
    <source>
        <dbReference type="ARBA" id="ARBA00007656"/>
    </source>
</evidence>
<dbReference type="Gene3D" id="3.10.50.40">
    <property type="match status" value="1"/>
</dbReference>
<dbReference type="InterPro" id="IPR027304">
    <property type="entry name" value="Trigger_fact/SurA_dom_sf"/>
</dbReference>
<dbReference type="SUPFAM" id="SSF54534">
    <property type="entry name" value="FKBP-like"/>
    <property type="match status" value="1"/>
</dbReference>
<evidence type="ECO:0000256" key="5">
    <source>
        <dbReference type="ARBA" id="ARBA00023110"/>
    </source>
</evidence>
<keyword evidence="8 11" id="KW-0413">Isomerase</keyword>
<dbReference type="EC" id="5.2.1.8" evidence="3"/>
<keyword evidence="9" id="KW-0732">Signal</keyword>
<dbReference type="InterPro" id="IPR000297">
    <property type="entry name" value="PPIase_PpiC"/>
</dbReference>
<feature type="domain" description="PpiC" evidence="10">
    <location>
        <begin position="133"/>
        <end position="222"/>
    </location>
</feature>
<gene>
    <name evidence="11" type="ORF">FHS72_000973</name>
</gene>
<accession>A0A7W9BJA8</accession>
<keyword evidence="12" id="KW-1185">Reference proteome</keyword>
<dbReference type="Pfam" id="PF00639">
    <property type="entry name" value="Rotamase"/>
    <property type="match status" value="1"/>
</dbReference>
<dbReference type="InterPro" id="IPR046357">
    <property type="entry name" value="PPIase_dom_sf"/>
</dbReference>
<name>A0A7W9BJA8_9RHOB</name>
<dbReference type="PANTHER" id="PTHR47245">
    <property type="entry name" value="PEPTIDYLPROLYL ISOMERASE"/>
    <property type="match status" value="1"/>
</dbReference>